<accession>A0ABP9ZC83</accession>
<proteinExistence type="predicted"/>
<comment type="caution">
    <text evidence="1">The sequence shown here is derived from an EMBL/GenBank/DDBJ whole genome shotgun (WGS) entry which is preliminary data.</text>
</comment>
<evidence type="ECO:0000313" key="1">
    <source>
        <dbReference type="EMBL" id="GAA5816728.1"/>
    </source>
</evidence>
<reference evidence="1 2" key="1">
    <citation type="submission" date="2024-04" db="EMBL/GenBank/DDBJ databases">
        <title>genome sequences of Mucor flavus KT1a and Helicostylum pulchrum KT1b strains isolated from the surface of a dry-aged beef.</title>
        <authorList>
            <person name="Toyotome T."/>
            <person name="Hosono M."/>
            <person name="Torimaru M."/>
            <person name="Fukuda K."/>
            <person name="Mikami N."/>
        </authorList>
    </citation>
    <scope>NUCLEOTIDE SEQUENCE [LARGE SCALE GENOMIC DNA]</scope>
    <source>
        <strain evidence="1 2">KT1a</strain>
    </source>
</reference>
<evidence type="ECO:0000313" key="2">
    <source>
        <dbReference type="Proteomes" id="UP001473302"/>
    </source>
</evidence>
<keyword evidence="2" id="KW-1185">Reference proteome</keyword>
<dbReference type="Proteomes" id="UP001473302">
    <property type="component" value="Unassembled WGS sequence"/>
</dbReference>
<name>A0ABP9ZC83_9FUNG</name>
<sequence length="315" mass="36215">MGSYFLLQLKMNCSRDFALCILFGMEFTPANVIKANSKLESYGDLEVCYDSSGRNPILVPKNRINYDPYTYKRYLSTPPPKTIETKNNILLTSDSHLSQFVNAIFSHLNLDNNENYELKSVGVKDICKIMNPEFHEAIAKNITSRLANYQQHLQNLKKDFILIGYVRKSSGYASYRDKNIQKMVDNIYSRCKVDKCYVSYSSEAHSSIDSRDVKDDVETLAKLKNVHGNTQDMINVISSSKQKICLVVIDYSGLCTNHANIFQFVSDNKSIEKIIVDCFPFDCDAIEYNRRQILEDIDVLLPFNCRQSPRQRPKE</sequence>
<gene>
    <name evidence="1" type="ORF">MFLAVUS_010260</name>
</gene>
<dbReference type="EMBL" id="BAABUK010000034">
    <property type="protein sequence ID" value="GAA5816728.1"/>
    <property type="molecule type" value="Genomic_DNA"/>
</dbReference>
<organism evidence="1 2">
    <name type="scientific">Mucor flavus</name>
    <dbReference type="NCBI Taxonomy" id="439312"/>
    <lineage>
        <taxon>Eukaryota</taxon>
        <taxon>Fungi</taxon>
        <taxon>Fungi incertae sedis</taxon>
        <taxon>Mucoromycota</taxon>
        <taxon>Mucoromycotina</taxon>
        <taxon>Mucoromycetes</taxon>
        <taxon>Mucorales</taxon>
        <taxon>Mucorineae</taxon>
        <taxon>Mucoraceae</taxon>
        <taxon>Mucor</taxon>
    </lineage>
</organism>
<protein>
    <submittedName>
        <fullName evidence="1">Uncharacterized protein</fullName>
    </submittedName>
</protein>